<comment type="caution">
    <text evidence="3">The sequence shown here is derived from an EMBL/GenBank/DDBJ whole genome shotgun (WGS) entry which is preliminary data.</text>
</comment>
<evidence type="ECO:0000313" key="4">
    <source>
        <dbReference type="Proteomes" id="UP001480595"/>
    </source>
</evidence>
<evidence type="ECO:0000256" key="2">
    <source>
        <dbReference type="SAM" id="SignalP"/>
    </source>
</evidence>
<dbReference type="GeneID" id="92098951"/>
<keyword evidence="2" id="KW-0732">Signal</keyword>
<evidence type="ECO:0000313" key="3">
    <source>
        <dbReference type="EMBL" id="KAK8041472.1"/>
    </source>
</evidence>
<feature type="chain" id="PRO_5046301956" evidence="2">
    <location>
        <begin position="24"/>
        <end position="120"/>
    </location>
</feature>
<proteinExistence type="predicted"/>
<feature type="signal peptide" evidence="2">
    <location>
        <begin position="1"/>
        <end position="23"/>
    </location>
</feature>
<accession>A0ABR1T4G5</accession>
<protein>
    <submittedName>
        <fullName evidence="3">Uncharacterized protein</fullName>
    </submittedName>
</protein>
<dbReference type="RefSeq" id="XP_066709017.1">
    <property type="nucleotide sequence ID" value="XM_066865888.1"/>
</dbReference>
<reference evidence="3 4" key="1">
    <citation type="submission" date="2023-01" db="EMBL/GenBank/DDBJ databases">
        <title>Analysis of 21 Apiospora genomes using comparative genomics revels a genus with tremendous synthesis potential of carbohydrate active enzymes and secondary metabolites.</title>
        <authorList>
            <person name="Sorensen T."/>
        </authorList>
    </citation>
    <scope>NUCLEOTIDE SEQUENCE [LARGE SCALE GENOMIC DNA]</scope>
    <source>
        <strain evidence="3 4">CBS 135458</strain>
    </source>
</reference>
<gene>
    <name evidence="3" type="ORF">PG994_014479</name>
</gene>
<dbReference type="EMBL" id="JAQQWL010000015">
    <property type="protein sequence ID" value="KAK8041472.1"/>
    <property type="molecule type" value="Genomic_DNA"/>
</dbReference>
<dbReference type="Proteomes" id="UP001480595">
    <property type="component" value="Unassembled WGS sequence"/>
</dbReference>
<organism evidence="3 4">
    <name type="scientific">Apiospora phragmitis</name>
    <dbReference type="NCBI Taxonomy" id="2905665"/>
    <lineage>
        <taxon>Eukaryota</taxon>
        <taxon>Fungi</taxon>
        <taxon>Dikarya</taxon>
        <taxon>Ascomycota</taxon>
        <taxon>Pezizomycotina</taxon>
        <taxon>Sordariomycetes</taxon>
        <taxon>Xylariomycetidae</taxon>
        <taxon>Amphisphaeriales</taxon>
        <taxon>Apiosporaceae</taxon>
        <taxon>Apiospora</taxon>
    </lineage>
</organism>
<evidence type="ECO:0000256" key="1">
    <source>
        <dbReference type="SAM" id="MobiDB-lite"/>
    </source>
</evidence>
<feature type="region of interest" description="Disordered" evidence="1">
    <location>
        <begin position="101"/>
        <end position="120"/>
    </location>
</feature>
<name>A0ABR1T4G5_9PEZI</name>
<keyword evidence="4" id="KW-1185">Reference proteome</keyword>
<sequence>MLSDASLVTAYVLALAGAPAAVAEEVQLSSRTGLFGDPVLASDSYRSGGRFKAFFESTHFAQVRRLTQRRSTQGTTTKVPEVLSHVLLLYASYQLLPPGYAFPPSNSPSPRKAWPPIGRP</sequence>